<keyword evidence="4" id="KW-1185">Reference proteome</keyword>
<organism evidence="3 4">
    <name type="scientific">Trematosphaeria pertusa</name>
    <dbReference type="NCBI Taxonomy" id="390896"/>
    <lineage>
        <taxon>Eukaryota</taxon>
        <taxon>Fungi</taxon>
        <taxon>Dikarya</taxon>
        <taxon>Ascomycota</taxon>
        <taxon>Pezizomycotina</taxon>
        <taxon>Dothideomycetes</taxon>
        <taxon>Pleosporomycetidae</taxon>
        <taxon>Pleosporales</taxon>
        <taxon>Massarineae</taxon>
        <taxon>Trematosphaeriaceae</taxon>
        <taxon>Trematosphaeria</taxon>
    </lineage>
</organism>
<dbReference type="PANTHER" id="PTHR10662">
    <property type="entry name" value="NUCLEAR RNA EXPORT FACTOR"/>
    <property type="match status" value="1"/>
</dbReference>
<reference evidence="3" key="1">
    <citation type="journal article" date="2020" name="Stud. Mycol.">
        <title>101 Dothideomycetes genomes: a test case for predicting lifestyles and emergence of pathogens.</title>
        <authorList>
            <person name="Haridas S."/>
            <person name="Albert R."/>
            <person name="Binder M."/>
            <person name="Bloem J."/>
            <person name="Labutti K."/>
            <person name="Salamov A."/>
            <person name="Andreopoulos B."/>
            <person name="Baker S."/>
            <person name="Barry K."/>
            <person name="Bills G."/>
            <person name="Bluhm B."/>
            <person name="Cannon C."/>
            <person name="Castanera R."/>
            <person name="Culley D."/>
            <person name="Daum C."/>
            <person name="Ezra D."/>
            <person name="Gonzalez J."/>
            <person name="Henrissat B."/>
            <person name="Kuo A."/>
            <person name="Liang C."/>
            <person name="Lipzen A."/>
            <person name="Lutzoni F."/>
            <person name="Magnuson J."/>
            <person name="Mondo S."/>
            <person name="Nolan M."/>
            <person name="Ohm R."/>
            <person name="Pangilinan J."/>
            <person name="Park H.-J."/>
            <person name="Ramirez L."/>
            <person name="Alfaro M."/>
            <person name="Sun H."/>
            <person name="Tritt A."/>
            <person name="Yoshinaga Y."/>
            <person name="Zwiers L.-H."/>
            <person name="Turgeon B."/>
            <person name="Goodwin S."/>
            <person name="Spatafora J."/>
            <person name="Crous P."/>
            <person name="Grigoriev I."/>
        </authorList>
    </citation>
    <scope>NUCLEOTIDE SEQUENCE</scope>
    <source>
        <strain evidence="3">CBS 122368</strain>
    </source>
</reference>
<dbReference type="PANTHER" id="PTHR10662:SF22">
    <property type="entry name" value="NUCLEAR RNA EXPORT FACTOR 1"/>
    <property type="match status" value="1"/>
</dbReference>
<dbReference type="GO" id="GO:0016973">
    <property type="term" value="P:poly(A)+ mRNA export from nucleus"/>
    <property type="evidence" value="ECO:0007669"/>
    <property type="project" value="TreeGrafter"/>
</dbReference>
<dbReference type="Gene3D" id="3.80.10.10">
    <property type="entry name" value="Ribonuclease Inhibitor"/>
    <property type="match status" value="1"/>
</dbReference>
<dbReference type="Pfam" id="PF03943">
    <property type="entry name" value="TAP_C"/>
    <property type="match status" value="1"/>
</dbReference>
<dbReference type="Pfam" id="PF24048">
    <property type="entry name" value="LRR_NXF1-5"/>
    <property type="match status" value="1"/>
</dbReference>
<evidence type="ECO:0000313" key="3">
    <source>
        <dbReference type="EMBL" id="KAF2253140.1"/>
    </source>
</evidence>
<feature type="region of interest" description="Disordered" evidence="1">
    <location>
        <begin position="134"/>
        <end position="164"/>
    </location>
</feature>
<evidence type="ECO:0000259" key="2">
    <source>
        <dbReference type="PROSITE" id="PS51281"/>
    </source>
</evidence>
<dbReference type="Gene3D" id="1.10.8.10">
    <property type="entry name" value="DNA helicase RuvA subunit, C-terminal domain"/>
    <property type="match status" value="1"/>
</dbReference>
<dbReference type="SUPFAM" id="SSF46934">
    <property type="entry name" value="UBA-like"/>
    <property type="match status" value="1"/>
</dbReference>
<dbReference type="GeneID" id="54581417"/>
<dbReference type="SMART" id="SM00804">
    <property type="entry name" value="TAP_C"/>
    <property type="match status" value="1"/>
</dbReference>
<gene>
    <name evidence="3" type="ORF">BU26DRAFT_515516</name>
</gene>
<dbReference type="InterPro" id="IPR032675">
    <property type="entry name" value="LRR_dom_sf"/>
</dbReference>
<feature type="compositionally biased region" description="Polar residues" evidence="1">
    <location>
        <begin position="142"/>
        <end position="151"/>
    </location>
</feature>
<dbReference type="InterPro" id="IPR005637">
    <property type="entry name" value="TAP_C_dom"/>
</dbReference>
<dbReference type="InterPro" id="IPR030217">
    <property type="entry name" value="NXF_fam"/>
</dbReference>
<dbReference type="PROSITE" id="PS51281">
    <property type="entry name" value="TAP_C"/>
    <property type="match status" value="1"/>
</dbReference>
<dbReference type="InterPro" id="IPR009060">
    <property type="entry name" value="UBA-like_sf"/>
</dbReference>
<dbReference type="OrthoDB" id="25872at2759"/>
<name>A0A6A6IU75_9PLEO</name>
<dbReference type="EMBL" id="ML987191">
    <property type="protein sequence ID" value="KAF2253140.1"/>
    <property type="molecule type" value="Genomic_DNA"/>
</dbReference>
<dbReference type="GO" id="GO:0003723">
    <property type="term" value="F:RNA binding"/>
    <property type="evidence" value="ECO:0007669"/>
    <property type="project" value="TreeGrafter"/>
</dbReference>
<dbReference type="SUPFAM" id="SSF52058">
    <property type="entry name" value="L domain-like"/>
    <property type="match status" value="1"/>
</dbReference>
<dbReference type="Proteomes" id="UP000800094">
    <property type="component" value="Unassembled WGS sequence"/>
</dbReference>
<dbReference type="GO" id="GO:0005634">
    <property type="term" value="C:nucleus"/>
    <property type="evidence" value="ECO:0007669"/>
    <property type="project" value="InterPro"/>
</dbReference>
<proteinExistence type="predicted"/>
<sequence>MASNRPRGGIRKHQRRDRDGDLIMGAAPRVSPARAHSAPSGPRNNTHTAPLTELKVTGYTDKAESTKLLNFLERHSARRSPNASKGNVPPKMVKRHRVGEDALTLWVRPEDVVAFSKINGFTFNSVHGTQKLTISGPGIRSRSPNASSTMDTAGDRPQTKNSSEKNATVELLKAFLERRYNPAEKLLNLSKIAEDEEVAKSGMFDRPSTQAKFFPALMIVCDQTLKTAEEKREAIHSVTLSGNNLPNLDVVRDLATTLPHIKNLDLSGNKFSTVNDLKPWKHRFRHLEHLILEICKEGWQEEIISWFPKLRLLNGQQVRDDPSIAAAPVTAPVVAPAPTSVPVPAPTPGFTPEQEAMVTYVQEQTNLKRDMAVQCLQAANWNIENAAQLFLAQKDTLPPDSFN</sequence>
<dbReference type="RefSeq" id="XP_033688144.1">
    <property type="nucleotide sequence ID" value="XM_033828087.1"/>
</dbReference>
<feature type="region of interest" description="Disordered" evidence="1">
    <location>
        <begin position="1"/>
        <end position="51"/>
    </location>
</feature>
<feature type="domain" description="TAP-C" evidence="2">
    <location>
        <begin position="352"/>
        <end position="403"/>
    </location>
</feature>
<accession>A0A6A6IU75</accession>
<evidence type="ECO:0000313" key="4">
    <source>
        <dbReference type="Proteomes" id="UP000800094"/>
    </source>
</evidence>
<dbReference type="InterPro" id="IPR057125">
    <property type="entry name" value="NXF1/2/3/5-like_LRR"/>
</dbReference>
<dbReference type="CDD" id="cd14342">
    <property type="entry name" value="UBA_TAP-C"/>
    <property type="match status" value="1"/>
</dbReference>
<evidence type="ECO:0000256" key="1">
    <source>
        <dbReference type="SAM" id="MobiDB-lite"/>
    </source>
</evidence>
<dbReference type="AlphaFoldDB" id="A0A6A6IU75"/>
<protein>
    <recommendedName>
        <fullName evidence="2">TAP-C domain-containing protein</fullName>
    </recommendedName>
</protein>